<proteinExistence type="predicted"/>
<organism evidence="1">
    <name type="scientific">Arundo donax</name>
    <name type="common">Giant reed</name>
    <name type="synonym">Donax arundinaceus</name>
    <dbReference type="NCBI Taxonomy" id="35708"/>
    <lineage>
        <taxon>Eukaryota</taxon>
        <taxon>Viridiplantae</taxon>
        <taxon>Streptophyta</taxon>
        <taxon>Embryophyta</taxon>
        <taxon>Tracheophyta</taxon>
        <taxon>Spermatophyta</taxon>
        <taxon>Magnoliopsida</taxon>
        <taxon>Liliopsida</taxon>
        <taxon>Poales</taxon>
        <taxon>Poaceae</taxon>
        <taxon>PACMAD clade</taxon>
        <taxon>Arundinoideae</taxon>
        <taxon>Arundineae</taxon>
        <taxon>Arundo</taxon>
    </lineage>
</organism>
<name>A0A0A8Y426_ARUDO</name>
<dbReference type="AlphaFoldDB" id="A0A0A8Y426"/>
<reference evidence="1" key="2">
    <citation type="journal article" date="2015" name="Data Brief">
        <title>Shoot transcriptome of the giant reed, Arundo donax.</title>
        <authorList>
            <person name="Barrero R.A."/>
            <person name="Guerrero F.D."/>
            <person name="Moolhuijzen P."/>
            <person name="Goolsby J.A."/>
            <person name="Tidwell J."/>
            <person name="Bellgard S.E."/>
            <person name="Bellgard M.I."/>
        </authorList>
    </citation>
    <scope>NUCLEOTIDE SEQUENCE</scope>
    <source>
        <tissue evidence="1">Shoot tissue taken approximately 20 cm above the soil surface</tissue>
    </source>
</reference>
<protein>
    <submittedName>
        <fullName evidence="1">Uncharacterized protein</fullName>
    </submittedName>
</protein>
<sequence>MEEPAYLVSRVEYRLKWLQGSSAPLLHINYLDHTYYSASESGQQYAH</sequence>
<accession>A0A0A8Y426</accession>
<dbReference type="EMBL" id="GBRH01277800">
    <property type="protein sequence ID" value="JAD20095.1"/>
    <property type="molecule type" value="Transcribed_RNA"/>
</dbReference>
<evidence type="ECO:0000313" key="1">
    <source>
        <dbReference type="EMBL" id="JAD20095.1"/>
    </source>
</evidence>
<reference evidence="1" key="1">
    <citation type="submission" date="2014-09" db="EMBL/GenBank/DDBJ databases">
        <authorList>
            <person name="Magalhaes I.L.F."/>
            <person name="Oliveira U."/>
            <person name="Santos F.R."/>
            <person name="Vidigal T.H.D.A."/>
            <person name="Brescovit A.D."/>
            <person name="Santos A.J."/>
        </authorList>
    </citation>
    <scope>NUCLEOTIDE SEQUENCE</scope>
    <source>
        <tissue evidence="1">Shoot tissue taken approximately 20 cm above the soil surface</tissue>
    </source>
</reference>